<accession>A0ABD2JN13</accession>
<feature type="compositionally biased region" description="Polar residues" evidence="1">
    <location>
        <begin position="197"/>
        <end position="213"/>
    </location>
</feature>
<feature type="compositionally biased region" description="Basic and acidic residues" evidence="1">
    <location>
        <begin position="172"/>
        <end position="181"/>
    </location>
</feature>
<dbReference type="AlphaFoldDB" id="A0ABD2JN13"/>
<dbReference type="Proteomes" id="UP001620645">
    <property type="component" value="Unassembled WGS sequence"/>
</dbReference>
<feature type="region of interest" description="Disordered" evidence="1">
    <location>
        <begin position="166"/>
        <end position="213"/>
    </location>
</feature>
<protein>
    <submittedName>
        <fullName evidence="2">Uncharacterized protein</fullName>
    </submittedName>
</protein>
<evidence type="ECO:0000256" key="1">
    <source>
        <dbReference type="SAM" id="MobiDB-lite"/>
    </source>
</evidence>
<proteinExistence type="predicted"/>
<dbReference type="EMBL" id="JBICCN010000121">
    <property type="protein sequence ID" value="KAL3092016.1"/>
    <property type="molecule type" value="Genomic_DNA"/>
</dbReference>
<comment type="caution">
    <text evidence="2">The sequence shown here is derived from an EMBL/GenBank/DDBJ whole genome shotgun (WGS) entry which is preliminary data.</text>
</comment>
<gene>
    <name evidence="2" type="ORF">niasHS_005966</name>
</gene>
<reference evidence="2 3" key="1">
    <citation type="submission" date="2024-10" db="EMBL/GenBank/DDBJ databases">
        <authorList>
            <person name="Kim D."/>
        </authorList>
    </citation>
    <scope>NUCLEOTIDE SEQUENCE [LARGE SCALE GENOMIC DNA]</scope>
    <source>
        <strain evidence="2">Taebaek</strain>
    </source>
</reference>
<evidence type="ECO:0000313" key="3">
    <source>
        <dbReference type="Proteomes" id="UP001620645"/>
    </source>
</evidence>
<evidence type="ECO:0000313" key="2">
    <source>
        <dbReference type="EMBL" id="KAL3092016.1"/>
    </source>
</evidence>
<keyword evidence="3" id="KW-1185">Reference proteome</keyword>
<name>A0ABD2JN13_HETSC</name>
<sequence>MHHDQRQHHQLQLSHQTYLFVGQQNAQTSNEKTTYVQHELLTVLVHLRDKCLVTGNSDSAYVTCAICSLVMGRLCRSDTCLPTAIDQTALLPGECLGVHVVRHPAPLPPTSEACMAIAKSTVDERYGLFNLFTEHDDDAWNGFFEAYVHAIRWCPSPATISSMTTMSPCNGRSKEIPDSRLLRRPTWTRHGDDRLTEISSTYGPDTTPSPGTS</sequence>
<organism evidence="2 3">
    <name type="scientific">Heterodera schachtii</name>
    <name type="common">Sugarbeet cyst nematode worm</name>
    <name type="synonym">Tylenchus schachtii</name>
    <dbReference type="NCBI Taxonomy" id="97005"/>
    <lineage>
        <taxon>Eukaryota</taxon>
        <taxon>Metazoa</taxon>
        <taxon>Ecdysozoa</taxon>
        <taxon>Nematoda</taxon>
        <taxon>Chromadorea</taxon>
        <taxon>Rhabditida</taxon>
        <taxon>Tylenchina</taxon>
        <taxon>Tylenchomorpha</taxon>
        <taxon>Tylenchoidea</taxon>
        <taxon>Heteroderidae</taxon>
        <taxon>Heteroderinae</taxon>
        <taxon>Heterodera</taxon>
    </lineage>
</organism>